<protein>
    <recommendedName>
        <fullName evidence="5">Ubiquitin-like protease family profile domain-containing protein</fullName>
    </recommendedName>
</protein>
<dbReference type="EMBL" id="CM029054">
    <property type="protein sequence ID" value="KAG2537613.1"/>
    <property type="molecule type" value="Genomic_DNA"/>
</dbReference>
<reference evidence="6" key="1">
    <citation type="submission" date="2020-05" db="EMBL/GenBank/DDBJ databases">
        <title>WGS assembly of Panicum virgatum.</title>
        <authorList>
            <person name="Lovell J.T."/>
            <person name="Jenkins J."/>
            <person name="Shu S."/>
            <person name="Juenger T.E."/>
            <person name="Schmutz J."/>
        </authorList>
    </citation>
    <scope>NUCLEOTIDE SEQUENCE</scope>
    <source>
        <strain evidence="6">AP13</strain>
    </source>
</reference>
<proteinExistence type="inferred from homology"/>
<gene>
    <name evidence="6" type="ORF">PVAP13_9NG306173</name>
</gene>
<feature type="compositionally biased region" description="Basic and acidic residues" evidence="4">
    <location>
        <begin position="563"/>
        <end position="579"/>
    </location>
</feature>
<dbReference type="InterPro" id="IPR003653">
    <property type="entry name" value="Peptidase_C48_C"/>
</dbReference>
<keyword evidence="2" id="KW-0645">Protease</keyword>
<name>A0A8T0MMI3_PANVG</name>
<sequence>MYSLVLSGTPGKGGPSELEEPEEASSHCEPNSIIKAAKCLSAEAKDFVKDCGFSGILEINVMKLCSIETIVVMMDKCDVSSDDESFTIVISIENQIKVTSKSKEYYNFWRVLKDKGYDVVSRVKSKGKMQDNRKLPYRELLRYTKSVKDKREQAHAFFYIVLCMLLLATTSNVPTAQHVGMCSYIDSMKKYNWYRYICLLETLEPQPGLEETSADPLIKRYDDKKIENLVKNIKDTMNVRQEVNIVFTLVAFQIAKHEAKPQPSKVKKPASRKQKDLQLQNNEDLKKIVAEHSILSKMYNEIKYRAQIEDDKIKALMRDNCVMQINDMEMAEDLFVEIFKLGGHMHDDVLEALRLIWNKSWDDQIMLSIGAVIFVPFVMGGHWSLVVVEPDIEVIIVLDSFYELEDSTECHEQLVRYFQHQMPCKESLQSANYTITKSSSSEAKQPYLNSCSLSNFCSDDCGFHILLYIMRYKNGNYKNISEDEVFMCHKRIARFLLEHEDNTFRGAFTNSHSNRMLEDEDARTQKKLEDEDARTKKKGNPYQPKKKKQKDGEPEEKEEPIEDHENGNKDGGKDKEKKSTLVTKKRYTRNKKKLEGRSVPDALKCSIRKVMVFKGDCSTSPFKKEDTWTQNLGDKESRLQLWNKIVGNEELESNSFSFMSLHISKSFGAKICCEDTVVSFYVRCLIADEVHHGPDTVGYRIFLDPKTTELLLAPKDEYIVNVIAEHIKQQYNAQQILEARHIFLPVCYKLHWTVYVINKNYGQIDILDSMAWTVDEKRKYHQNIAGGIRTKLSDFCDLDDIRGKILWYLLHHNLNASANSLPLGIIDRGSPCV</sequence>
<feature type="compositionally biased region" description="Basic residues" evidence="4">
    <location>
        <begin position="535"/>
        <end position="549"/>
    </location>
</feature>
<dbReference type="Proteomes" id="UP000823388">
    <property type="component" value="Chromosome 9N"/>
</dbReference>
<feature type="compositionally biased region" description="Basic residues" evidence="4">
    <location>
        <begin position="583"/>
        <end position="592"/>
    </location>
</feature>
<dbReference type="Gene3D" id="3.40.395.10">
    <property type="entry name" value="Adenoviral Proteinase, Chain A"/>
    <property type="match status" value="2"/>
</dbReference>
<dbReference type="GO" id="GO:0008234">
    <property type="term" value="F:cysteine-type peptidase activity"/>
    <property type="evidence" value="ECO:0007669"/>
    <property type="project" value="InterPro"/>
</dbReference>
<evidence type="ECO:0000313" key="7">
    <source>
        <dbReference type="Proteomes" id="UP000823388"/>
    </source>
</evidence>
<evidence type="ECO:0000313" key="6">
    <source>
        <dbReference type="EMBL" id="KAG2537613.1"/>
    </source>
</evidence>
<evidence type="ECO:0000259" key="5">
    <source>
        <dbReference type="Pfam" id="PF02902"/>
    </source>
</evidence>
<comment type="similarity">
    <text evidence="1">Belongs to the peptidase C48 family.</text>
</comment>
<evidence type="ECO:0000256" key="4">
    <source>
        <dbReference type="SAM" id="MobiDB-lite"/>
    </source>
</evidence>
<dbReference type="AlphaFoldDB" id="A0A8T0MMI3"/>
<keyword evidence="7" id="KW-1185">Reference proteome</keyword>
<evidence type="ECO:0000256" key="2">
    <source>
        <dbReference type="ARBA" id="ARBA00022670"/>
    </source>
</evidence>
<accession>A0A8T0MMI3</accession>
<feature type="compositionally biased region" description="Acidic residues" evidence="4">
    <location>
        <begin position="553"/>
        <end position="562"/>
    </location>
</feature>
<comment type="caution">
    <text evidence="6">The sequence shown here is derived from an EMBL/GenBank/DDBJ whole genome shotgun (WGS) entry which is preliminary data.</text>
</comment>
<dbReference type="InterPro" id="IPR038765">
    <property type="entry name" value="Papain-like_cys_pep_sf"/>
</dbReference>
<feature type="domain" description="Ubiquitin-like protease family profile" evidence="5">
    <location>
        <begin position="702"/>
        <end position="777"/>
    </location>
</feature>
<evidence type="ECO:0000256" key="1">
    <source>
        <dbReference type="ARBA" id="ARBA00005234"/>
    </source>
</evidence>
<feature type="region of interest" description="Disordered" evidence="4">
    <location>
        <begin position="515"/>
        <end position="593"/>
    </location>
</feature>
<evidence type="ECO:0000256" key="3">
    <source>
        <dbReference type="ARBA" id="ARBA00022801"/>
    </source>
</evidence>
<dbReference type="GO" id="GO:0006508">
    <property type="term" value="P:proteolysis"/>
    <property type="evidence" value="ECO:0007669"/>
    <property type="project" value="UniProtKB-KW"/>
</dbReference>
<feature type="region of interest" description="Disordered" evidence="4">
    <location>
        <begin position="1"/>
        <end position="25"/>
    </location>
</feature>
<dbReference type="SUPFAM" id="SSF54001">
    <property type="entry name" value="Cysteine proteinases"/>
    <property type="match status" value="2"/>
</dbReference>
<feature type="domain" description="Ubiquitin-like protease family profile" evidence="5">
    <location>
        <begin position="371"/>
        <end position="493"/>
    </location>
</feature>
<dbReference type="Pfam" id="PF02902">
    <property type="entry name" value="Peptidase_C48"/>
    <property type="match status" value="2"/>
</dbReference>
<organism evidence="6 7">
    <name type="scientific">Panicum virgatum</name>
    <name type="common">Blackwell switchgrass</name>
    <dbReference type="NCBI Taxonomy" id="38727"/>
    <lineage>
        <taxon>Eukaryota</taxon>
        <taxon>Viridiplantae</taxon>
        <taxon>Streptophyta</taxon>
        <taxon>Embryophyta</taxon>
        <taxon>Tracheophyta</taxon>
        <taxon>Spermatophyta</taxon>
        <taxon>Magnoliopsida</taxon>
        <taxon>Liliopsida</taxon>
        <taxon>Poales</taxon>
        <taxon>Poaceae</taxon>
        <taxon>PACMAD clade</taxon>
        <taxon>Panicoideae</taxon>
        <taxon>Panicodae</taxon>
        <taxon>Paniceae</taxon>
        <taxon>Panicinae</taxon>
        <taxon>Panicum</taxon>
        <taxon>Panicum sect. Hiantes</taxon>
    </lineage>
</organism>
<keyword evidence="3" id="KW-0378">Hydrolase</keyword>